<organism evidence="2 3">
    <name type="scientific">Nocardioides taihuensis</name>
    <dbReference type="NCBI Taxonomy" id="1835606"/>
    <lineage>
        <taxon>Bacteria</taxon>
        <taxon>Bacillati</taxon>
        <taxon>Actinomycetota</taxon>
        <taxon>Actinomycetes</taxon>
        <taxon>Propionibacteriales</taxon>
        <taxon>Nocardioidaceae</taxon>
        <taxon>Nocardioides</taxon>
    </lineage>
</organism>
<dbReference type="Proteomes" id="UP001596087">
    <property type="component" value="Unassembled WGS sequence"/>
</dbReference>
<dbReference type="RefSeq" id="WP_378593718.1">
    <property type="nucleotide sequence ID" value="NZ_JBHSKD010000028.1"/>
</dbReference>
<evidence type="ECO:0000313" key="2">
    <source>
        <dbReference type="EMBL" id="MFC5179491.1"/>
    </source>
</evidence>
<comment type="caution">
    <text evidence="2">The sequence shown here is derived from an EMBL/GenBank/DDBJ whole genome shotgun (WGS) entry which is preliminary data.</text>
</comment>
<keyword evidence="1" id="KW-1133">Transmembrane helix</keyword>
<feature type="transmembrane region" description="Helical" evidence="1">
    <location>
        <begin position="6"/>
        <end position="23"/>
    </location>
</feature>
<evidence type="ECO:0000256" key="1">
    <source>
        <dbReference type="SAM" id="Phobius"/>
    </source>
</evidence>
<name>A0ABW0BQC2_9ACTN</name>
<evidence type="ECO:0000313" key="3">
    <source>
        <dbReference type="Proteomes" id="UP001596087"/>
    </source>
</evidence>
<keyword evidence="1" id="KW-0472">Membrane</keyword>
<sequence>MPLFMEVLLVLFCGFFIALYFVGRRLDKHRGDLSWEEQQHKMYKNNDGGMFTL</sequence>
<protein>
    <submittedName>
        <fullName evidence="2">Uncharacterized protein</fullName>
    </submittedName>
</protein>
<accession>A0ABW0BQC2</accession>
<proteinExistence type="predicted"/>
<keyword evidence="3" id="KW-1185">Reference proteome</keyword>
<gene>
    <name evidence="2" type="ORF">ACFPGP_22640</name>
</gene>
<dbReference type="EMBL" id="JBHSKD010000028">
    <property type="protein sequence ID" value="MFC5179491.1"/>
    <property type="molecule type" value="Genomic_DNA"/>
</dbReference>
<keyword evidence="1" id="KW-0812">Transmembrane</keyword>
<reference evidence="3" key="1">
    <citation type="journal article" date="2019" name="Int. J. Syst. Evol. Microbiol.">
        <title>The Global Catalogue of Microorganisms (GCM) 10K type strain sequencing project: providing services to taxonomists for standard genome sequencing and annotation.</title>
        <authorList>
            <consortium name="The Broad Institute Genomics Platform"/>
            <consortium name="The Broad Institute Genome Sequencing Center for Infectious Disease"/>
            <person name="Wu L."/>
            <person name="Ma J."/>
        </authorList>
    </citation>
    <scope>NUCLEOTIDE SEQUENCE [LARGE SCALE GENOMIC DNA]</scope>
    <source>
        <strain evidence="3">DFY41</strain>
    </source>
</reference>